<keyword evidence="2" id="KW-1185">Reference proteome</keyword>
<name>A0ABU6TWZ2_9FABA</name>
<accession>A0ABU6TWZ2</accession>
<protein>
    <submittedName>
        <fullName evidence="1">Uncharacterized protein</fullName>
    </submittedName>
</protein>
<reference evidence="1 2" key="1">
    <citation type="journal article" date="2023" name="Plants (Basel)">
        <title>Bridging the Gap: Combining Genomics and Transcriptomics Approaches to Understand Stylosanthes scabra, an Orphan Legume from the Brazilian Caatinga.</title>
        <authorList>
            <person name="Ferreira-Neto J.R.C."/>
            <person name="da Silva M.D."/>
            <person name="Binneck E."/>
            <person name="de Melo N.F."/>
            <person name="da Silva R.H."/>
            <person name="de Melo A.L.T.M."/>
            <person name="Pandolfi V."/>
            <person name="Bustamante F.O."/>
            <person name="Brasileiro-Vidal A.C."/>
            <person name="Benko-Iseppon A.M."/>
        </authorList>
    </citation>
    <scope>NUCLEOTIDE SEQUENCE [LARGE SCALE GENOMIC DNA]</scope>
    <source>
        <tissue evidence="1">Leaves</tissue>
    </source>
</reference>
<organism evidence="1 2">
    <name type="scientific">Stylosanthes scabra</name>
    <dbReference type="NCBI Taxonomy" id="79078"/>
    <lineage>
        <taxon>Eukaryota</taxon>
        <taxon>Viridiplantae</taxon>
        <taxon>Streptophyta</taxon>
        <taxon>Embryophyta</taxon>
        <taxon>Tracheophyta</taxon>
        <taxon>Spermatophyta</taxon>
        <taxon>Magnoliopsida</taxon>
        <taxon>eudicotyledons</taxon>
        <taxon>Gunneridae</taxon>
        <taxon>Pentapetalae</taxon>
        <taxon>rosids</taxon>
        <taxon>fabids</taxon>
        <taxon>Fabales</taxon>
        <taxon>Fabaceae</taxon>
        <taxon>Papilionoideae</taxon>
        <taxon>50 kb inversion clade</taxon>
        <taxon>dalbergioids sensu lato</taxon>
        <taxon>Dalbergieae</taxon>
        <taxon>Pterocarpus clade</taxon>
        <taxon>Stylosanthes</taxon>
    </lineage>
</organism>
<evidence type="ECO:0000313" key="1">
    <source>
        <dbReference type="EMBL" id="MED6153384.1"/>
    </source>
</evidence>
<comment type="caution">
    <text evidence="1">The sequence shown here is derived from an EMBL/GenBank/DDBJ whole genome shotgun (WGS) entry which is preliminary data.</text>
</comment>
<proteinExistence type="predicted"/>
<dbReference type="EMBL" id="JASCZI010093591">
    <property type="protein sequence ID" value="MED6153384.1"/>
    <property type="molecule type" value="Genomic_DNA"/>
</dbReference>
<evidence type="ECO:0000313" key="2">
    <source>
        <dbReference type="Proteomes" id="UP001341840"/>
    </source>
</evidence>
<gene>
    <name evidence="1" type="ORF">PIB30_101444</name>
</gene>
<dbReference type="Proteomes" id="UP001341840">
    <property type="component" value="Unassembled WGS sequence"/>
</dbReference>
<sequence length="195" mass="22372">MGDRCGSGLRTYSAERRKEERVCSHQVDMAQRPHAQHSSRGAGRCTEAVCQVIYPDDDQMLAVSRQVRQHDARSAIVFPLASSRAGIRTRHAHEVLVRLTQRRRRRLHGKRTVPAHLVRHMPSRSSLPRILVVRDMHRLSQLLVMRDWHMTPLWTMISLVGLSSTLQRLLGHLSTLHLRMLIPLLDSLLLCPGQR</sequence>